<feature type="transmembrane region" description="Helical" evidence="2">
    <location>
        <begin position="743"/>
        <end position="764"/>
    </location>
</feature>
<feature type="compositionally biased region" description="Polar residues" evidence="1">
    <location>
        <begin position="1"/>
        <end position="15"/>
    </location>
</feature>
<feature type="compositionally biased region" description="Polar residues" evidence="1">
    <location>
        <begin position="484"/>
        <end position="508"/>
    </location>
</feature>
<feature type="region of interest" description="Disordered" evidence="1">
    <location>
        <begin position="1"/>
        <end position="32"/>
    </location>
</feature>
<dbReference type="OrthoDB" id="2397368at2759"/>
<dbReference type="AlphaFoldDB" id="A0A9P6RS89"/>
<feature type="compositionally biased region" description="Low complexity" evidence="1">
    <location>
        <begin position="579"/>
        <end position="590"/>
    </location>
</feature>
<feature type="region of interest" description="Disordered" evidence="1">
    <location>
        <begin position="482"/>
        <end position="522"/>
    </location>
</feature>
<proteinExistence type="predicted"/>
<gene>
    <name evidence="3" type="ORF">BGZ99_008179</name>
</gene>
<evidence type="ECO:0000256" key="2">
    <source>
        <dbReference type="SAM" id="Phobius"/>
    </source>
</evidence>
<evidence type="ECO:0000313" key="4">
    <source>
        <dbReference type="Proteomes" id="UP000738325"/>
    </source>
</evidence>
<protein>
    <submittedName>
        <fullName evidence="3">Uncharacterized protein</fullName>
    </submittedName>
</protein>
<reference evidence="3" key="1">
    <citation type="journal article" date="2020" name="Fungal Divers.">
        <title>Resolving the Mortierellaceae phylogeny through synthesis of multi-gene phylogenetics and phylogenomics.</title>
        <authorList>
            <person name="Vandepol N."/>
            <person name="Liber J."/>
            <person name="Desiro A."/>
            <person name="Na H."/>
            <person name="Kennedy M."/>
            <person name="Barry K."/>
            <person name="Grigoriev I.V."/>
            <person name="Miller A.N."/>
            <person name="O'Donnell K."/>
            <person name="Stajich J.E."/>
            <person name="Bonito G."/>
        </authorList>
    </citation>
    <scope>NUCLEOTIDE SEQUENCE</scope>
    <source>
        <strain evidence="3">REB-010B</strain>
    </source>
</reference>
<sequence>MDSQHTLSNPWSSQSQEHDDAEDDNKVHRRDFSSELRFRRDSSDHRHYSYASSTTIAPEESFGYADDYLSLEGSALVTVTNNHPTTATKTITTMTTTTPTTTLQLSDYDDNHQLFDSPLHSSRSIFLPDTDSTALTIADDRGDHAPRALSDSGVGLEGDVLGHLVQKLQSEVADTRAIVFDLESRLNVAENSNKHIVDELKMLLVDAEGTLVGSDESDSGESVAASSKLSGSGGSDEDSNVVYNRICNALQSLISEAQSALVHTTTLGSGNATSSAPSVSTERNGPCRHHQHKLLQAAAPSGQRQLLLSDAPDTTTSSSSSSALTQNLFPADDVESNQADYCNHSSCRTSRRSSIALLRTDKPLSITSGHIPSASSAATSAATTTSTSVTTSTIANPSRVQAHSRRSAFSRMLWKEKQLEQYERYRRSCDRVSLELEMLLNDTIMDQQDLWVEYSTSSMSPAIPAIATTDTAGAAARSLHHSGDSSAALSNSTVPASLLESSEQQRAMSASPEDMTRAARKRAGMVSEVERLQRSYQVQLLGPQVRARQLQKHREQPYQQARQHRYRQDRSDAPQHLPSQRFSSSASSPSRNGHHRQFRSQGVGSSRPQTLLMQLYSLWKQTWLRRRIMHVLTESLEIVLILWVVVKLSETSLAWMGYQMTKGSSASLMVASAGNQTAIGAGAATAKELYKRIRRDGLRIKQVGNLRRKETARSAKEFIEESLATEVAMMGTPRRPFTSTAMVWAPTGNLLAQAVSGVVLAFLVDQARQLVKKL</sequence>
<feature type="region of interest" description="Disordered" evidence="1">
    <location>
        <begin position="548"/>
        <end position="605"/>
    </location>
</feature>
<feature type="region of interest" description="Disordered" evidence="1">
    <location>
        <begin position="212"/>
        <end position="237"/>
    </location>
</feature>
<feature type="compositionally biased region" description="Low complexity" evidence="1">
    <location>
        <begin position="221"/>
        <end position="230"/>
    </location>
</feature>
<keyword evidence="2" id="KW-0472">Membrane</keyword>
<feature type="compositionally biased region" description="Polar residues" evidence="1">
    <location>
        <begin position="267"/>
        <end position="283"/>
    </location>
</feature>
<keyword evidence="2" id="KW-0812">Transmembrane</keyword>
<dbReference type="Proteomes" id="UP000738325">
    <property type="component" value="Unassembled WGS sequence"/>
</dbReference>
<organism evidence="3 4">
    <name type="scientific">Dissophora globulifera</name>
    <dbReference type="NCBI Taxonomy" id="979702"/>
    <lineage>
        <taxon>Eukaryota</taxon>
        <taxon>Fungi</taxon>
        <taxon>Fungi incertae sedis</taxon>
        <taxon>Mucoromycota</taxon>
        <taxon>Mortierellomycotina</taxon>
        <taxon>Mortierellomycetes</taxon>
        <taxon>Mortierellales</taxon>
        <taxon>Mortierellaceae</taxon>
        <taxon>Dissophora</taxon>
    </lineage>
</organism>
<evidence type="ECO:0000313" key="3">
    <source>
        <dbReference type="EMBL" id="KAG0327198.1"/>
    </source>
</evidence>
<comment type="caution">
    <text evidence="3">The sequence shown here is derived from an EMBL/GenBank/DDBJ whole genome shotgun (WGS) entry which is preliminary data.</text>
</comment>
<name>A0A9P6RS89_9FUNG</name>
<evidence type="ECO:0000256" key="1">
    <source>
        <dbReference type="SAM" id="MobiDB-lite"/>
    </source>
</evidence>
<feature type="region of interest" description="Disordered" evidence="1">
    <location>
        <begin position="267"/>
        <end position="290"/>
    </location>
</feature>
<dbReference type="EMBL" id="JAAAIP010000062">
    <property type="protein sequence ID" value="KAG0327198.1"/>
    <property type="molecule type" value="Genomic_DNA"/>
</dbReference>
<keyword evidence="2" id="KW-1133">Transmembrane helix</keyword>
<keyword evidence="4" id="KW-1185">Reference proteome</keyword>
<accession>A0A9P6RS89</accession>